<keyword evidence="2" id="KW-0472">Membrane</keyword>
<evidence type="ECO:0000313" key="4">
    <source>
        <dbReference type="Proteomes" id="UP000184388"/>
    </source>
</evidence>
<feature type="region of interest" description="Disordered" evidence="1">
    <location>
        <begin position="76"/>
        <end position="95"/>
    </location>
</feature>
<dbReference type="AlphaFoldDB" id="A0A9X8N7X9"/>
<name>A0A9X8N7X9_9ACTN</name>
<feature type="transmembrane region" description="Helical" evidence="2">
    <location>
        <begin position="6"/>
        <end position="26"/>
    </location>
</feature>
<accession>A0A9X8N7X9</accession>
<feature type="compositionally biased region" description="Polar residues" evidence="1">
    <location>
        <begin position="77"/>
        <end position="89"/>
    </location>
</feature>
<organism evidence="3 4">
    <name type="scientific">Streptomyces yunnanensis</name>
    <dbReference type="NCBI Taxonomy" id="156453"/>
    <lineage>
        <taxon>Bacteria</taxon>
        <taxon>Bacillati</taxon>
        <taxon>Actinomycetota</taxon>
        <taxon>Actinomycetes</taxon>
        <taxon>Kitasatosporales</taxon>
        <taxon>Streptomycetaceae</taxon>
        <taxon>Streptomyces</taxon>
    </lineage>
</organism>
<dbReference type="EMBL" id="FRBK01000026">
    <property type="protein sequence ID" value="SHN24851.1"/>
    <property type="molecule type" value="Genomic_DNA"/>
</dbReference>
<proteinExistence type="predicted"/>
<keyword evidence="2" id="KW-0812">Transmembrane</keyword>
<sequence length="95" mass="10516">MQAAEIVTAVFGAGGLASLGLVFKAWQAKRDGFNKARAQHIEDLEKWRTEANKALREMQEVADYWRRVAADFEHQLRSNGLTPNTTATKPDSAVG</sequence>
<dbReference type="Proteomes" id="UP000184388">
    <property type="component" value="Unassembled WGS sequence"/>
</dbReference>
<evidence type="ECO:0000313" key="3">
    <source>
        <dbReference type="EMBL" id="SHN24851.1"/>
    </source>
</evidence>
<protein>
    <submittedName>
        <fullName evidence="3">Uncharacterized protein</fullName>
    </submittedName>
</protein>
<evidence type="ECO:0000256" key="2">
    <source>
        <dbReference type="SAM" id="Phobius"/>
    </source>
</evidence>
<comment type="caution">
    <text evidence="3">The sequence shown here is derived from an EMBL/GenBank/DDBJ whole genome shotgun (WGS) entry which is preliminary data.</text>
</comment>
<keyword evidence="2" id="KW-1133">Transmembrane helix</keyword>
<dbReference type="RefSeq" id="WP_073449078.1">
    <property type="nucleotide sequence ID" value="NZ_FRBK01000026.1"/>
</dbReference>
<evidence type="ECO:0000256" key="1">
    <source>
        <dbReference type="SAM" id="MobiDB-lite"/>
    </source>
</evidence>
<gene>
    <name evidence="3" type="ORF">SAMN05216268_126145</name>
</gene>
<reference evidence="4" key="1">
    <citation type="submission" date="2016-11" db="EMBL/GenBank/DDBJ databases">
        <authorList>
            <person name="Jaros S."/>
            <person name="Januszkiewicz K."/>
            <person name="Wedrychowicz H."/>
        </authorList>
    </citation>
    <scope>NUCLEOTIDE SEQUENCE [LARGE SCALE GENOMIC DNA]</scope>
    <source>
        <strain evidence="4">CGMCC 4.3555</strain>
    </source>
</reference>